<reference evidence="10" key="1">
    <citation type="submission" date="2018-05" db="EMBL/GenBank/DDBJ databases">
        <authorList>
            <person name="Lanie J.A."/>
            <person name="Ng W.-L."/>
            <person name="Kazmierczak K.M."/>
            <person name="Andrzejewski T.M."/>
            <person name="Davidsen T.M."/>
            <person name="Wayne K.J."/>
            <person name="Tettelin H."/>
            <person name="Glass J.I."/>
            <person name="Rusch D."/>
            <person name="Podicherti R."/>
            <person name="Tsui H.-C.T."/>
            <person name="Winkler M.E."/>
        </authorList>
    </citation>
    <scope>NUCLEOTIDE SEQUENCE</scope>
</reference>
<dbReference type="GO" id="GO:0004425">
    <property type="term" value="F:indole-3-glycerol-phosphate synthase activity"/>
    <property type="evidence" value="ECO:0007669"/>
    <property type="project" value="UniProtKB-EC"/>
</dbReference>
<name>A0A382G317_9ZZZZ</name>
<evidence type="ECO:0000256" key="1">
    <source>
        <dbReference type="ARBA" id="ARBA00001633"/>
    </source>
</evidence>
<evidence type="ECO:0000256" key="2">
    <source>
        <dbReference type="ARBA" id="ARBA00004696"/>
    </source>
</evidence>
<organism evidence="10">
    <name type="scientific">marine metagenome</name>
    <dbReference type="NCBI Taxonomy" id="408172"/>
    <lineage>
        <taxon>unclassified sequences</taxon>
        <taxon>metagenomes</taxon>
        <taxon>ecological metagenomes</taxon>
    </lineage>
</organism>
<dbReference type="AlphaFoldDB" id="A0A382G317"/>
<dbReference type="GO" id="GO:0000162">
    <property type="term" value="P:L-tryptophan biosynthetic process"/>
    <property type="evidence" value="ECO:0007669"/>
    <property type="project" value="UniProtKB-UniPathway"/>
</dbReference>
<dbReference type="EC" id="4.1.1.48" evidence="3"/>
<dbReference type="PANTHER" id="PTHR22854:SF2">
    <property type="entry name" value="INDOLE-3-GLYCEROL-PHOSPHATE SYNTHASE"/>
    <property type="match status" value="1"/>
</dbReference>
<dbReference type="InterPro" id="IPR011060">
    <property type="entry name" value="RibuloseP-bd_barrel"/>
</dbReference>
<evidence type="ECO:0000313" key="10">
    <source>
        <dbReference type="EMBL" id="SVB69650.1"/>
    </source>
</evidence>
<keyword evidence="8" id="KW-0456">Lyase</keyword>
<dbReference type="PANTHER" id="PTHR22854">
    <property type="entry name" value="TRYPTOPHAN BIOSYNTHESIS PROTEIN"/>
    <property type="match status" value="1"/>
</dbReference>
<dbReference type="Pfam" id="PF00218">
    <property type="entry name" value="IGPS"/>
    <property type="match status" value="1"/>
</dbReference>
<evidence type="ECO:0000256" key="6">
    <source>
        <dbReference type="ARBA" id="ARBA00022822"/>
    </source>
</evidence>
<keyword evidence="5" id="KW-0210">Decarboxylase</keyword>
<feature type="non-terminal residue" evidence="10">
    <location>
        <position position="1"/>
    </location>
</feature>
<feature type="non-terminal residue" evidence="10">
    <location>
        <position position="82"/>
    </location>
</feature>
<sequence length="82" mass="9064">VNAPEDILERIVATKSREVDVLRKHLSELRTGVEDTPPPRNFSGCLRDSNSVAVIAEIKRCSPGAGPIRPDLDPLRLARSYE</sequence>
<accession>A0A382G317</accession>
<evidence type="ECO:0000256" key="8">
    <source>
        <dbReference type="ARBA" id="ARBA00023239"/>
    </source>
</evidence>
<dbReference type="InterPro" id="IPR013785">
    <property type="entry name" value="Aldolase_TIM"/>
</dbReference>
<evidence type="ECO:0000256" key="7">
    <source>
        <dbReference type="ARBA" id="ARBA00023141"/>
    </source>
</evidence>
<dbReference type="InterPro" id="IPR045186">
    <property type="entry name" value="Indole-3-glycerol_P_synth"/>
</dbReference>
<dbReference type="InterPro" id="IPR013798">
    <property type="entry name" value="Indole-3-glycerol_P_synth_dom"/>
</dbReference>
<evidence type="ECO:0000256" key="4">
    <source>
        <dbReference type="ARBA" id="ARBA00022605"/>
    </source>
</evidence>
<evidence type="ECO:0000256" key="5">
    <source>
        <dbReference type="ARBA" id="ARBA00022793"/>
    </source>
</evidence>
<dbReference type="GO" id="GO:0004640">
    <property type="term" value="F:phosphoribosylanthranilate isomerase activity"/>
    <property type="evidence" value="ECO:0007669"/>
    <property type="project" value="TreeGrafter"/>
</dbReference>
<comment type="catalytic activity">
    <reaction evidence="1">
        <text>1-(2-carboxyphenylamino)-1-deoxy-D-ribulose 5-phosphate + H(+) = (1S,2R)-1-C-(indol-3-yl)glycerol 3-phosphate + CO2 + H2O</text>
        <dbReference type="Rhea" id="RHEA:23476"/>
        <dbReference type="ChEBI" id="CHEBI:15377"/>
        <dbReference type="ChEBI" id="CHEBI:15378"/>
        <dbReference type="ChEBI" id="CHEBI:16526"/>
        <dbReference type="ChEBI" id="CHEBI:58613"/>
        <dbReference type="ChEBI" id="CHEBI:58866"/>
        <dbReference type="EC" id="4.1.1.48"/>
    </reaction>
</comment>
<proteinExistence type="predicted"/>
<comment type="pathway">
    <text evidence="2">Amino-acid biosynthesis; L-tryptophan biosynthesis; L-tryptophan from chorismate: step 4/5.</text>
</comment>
<dbReference type="Gene3D" id="3.20.20.70">
    <property type="entry name" value="Aldolase class I"/>
    <property type="match status" value="1"/>
</dbReference>
<keyword evidence="4" id="KW-0028">Amino-acid biosynthesis</keyword>
<dbReference type="UniPathway" id="UPA00035">
    <property type="reaction ID" value="UER00043"/>
</dbReference>
<evidence type="ECO:0000256" key="3">
    <source>
        <dbReference type="ARBA" id="ARBA00012362"/>
    </source>
</evidence>
<protein>
    <recommendedName>
        <fullName evidence="3">indole-3-glycerol-phosphate synthase</fullName>
        <ecNumber evidence="3">4.1.1.48</ecNumber>
    </recommendedName>
</protein>
<evidence type="ECO:0000259" key="9">
    <source>
        <dbReference type="Pfam" id="PF00218"/>
    </source>
</evidence>
<feature type="domain" description="Indole-3-glycerol phosphate synthase" evidence="9">
    <location>
        <begin position="8"/>
        <end position="82"/>
    </location>
</feature>
<keyword evidence="6" id="KW-0822">Tryptophan biosynthesis</keyword>
<keyword evidence="7" id="KW-0057">Aromatic amino acid biosynthesis</keyword>
<dbReference type="SUPFAM" id="SSF51366">
    <property type="entry name" value="Ribulose-phoshate binding barrel"/>
    <property type="match status" value="1"/>
</dbReference>
<dbReference type="EMBL" id="UINC01053301">
    <property type="protein sequence ID" value="SVB69650.1"/>
    <property type="molecule type" value="Genomic_DNA"/>
</dbReference>
<gene>
    <name evidence="10" type="ORF">METZ01_LOCUS222504</name>
</gene>